<evidence type="ECO:0000313" key="2">
    <source>
        <dbReference type="Proteomes" id="UP000315673"/>
    </source>
</evidence>
<organism evidence="1 2">
    <name type="scientific">Sphingomonas panacisoli</name>
    <dbReference type="NCBI Taxonomy" id="1813879"/>
    <lineage>
        <taxon>Bacteria</taxon>
        <taxon>Pseudomonadati</taxon>
        <taxon>Pseudomonadota</taxon>
        <taxon>Alphaproteobacteria</taxon>
        <taxon>Sphingomonadales</taxon>
        <taxon>Sphingomonadaceae</taxon>
        <taxon>Sphingomonas</taxon>
    </lineage>
</organism>
<dbReference type="Proteomes" id="UP000315673">
    <property type="component" value="Chromosome"/>
</dbReference>
<dbReference type="KEGG" id="spai:FPZ24_08640"/>
<evidence type="ECO:0000313" key="1">
    <source>
        <dbReference type="EMBL" id="QDZ07545.1"/>
    </source>
</evidence>
<accession>A0A5B8LI82</accession>
<dbReference type="InterPro" id="IPR045936">
    <property type="entry name" value="DUF6356"/>
</dbReference>
<dbReference type="Pfam" id="PF19883">
    <property type="entry name" value="DUF6356"/>
    <property type="match status" value="1"/>
</dbReference>
<sequence>MIDRYFLSHPRSVGETYTEHAATAFGFGIRMMGGGIAAMIHGVFPSLCTRTASNTVKTLYGRMKSRQPNFAERPPAFTEPDWQLEYEI</sequence>
<evidence type="ECO:0008006" key="3">
    <source>
        <dbReference type="Google" id="ProtNLM"/>
    </source>
</evidence>
<keyword evidence="2" id="KW-1185">Reference proteome</keyword>
<reference evidence="1 2" key="1">
    <citation type="submission" date="2019-07" db="EMBL/GenBank/DDBJ databases">
        <title>Full genome sequence of Sphingomonas sp. 4R-6-7(HKS19).</title>
        <authorList>
            <person name="Im W.-T."/>
        </authorList>
    </citation>
    <scope>NUCLEOTIDE SEQUENCE [LARGE SCALE GENOMIC DNA]</scope>
    <source>
        <strain evidence="1 2">HKS19</strain>
    </source>
</reference>
<protein>
    <recommendedName>
        <fullName evidence="3">Capsule biosynthesis protein</fullName>
    </recommendedName>
</protein>
<dbReference type="EMBL" id="CP042306">
    <property type="protein sequence ID" value="QDZ07545.1"/>
    <property type="molecule type" value="Genomic_DNA"/>
</dbReference>
<proteinExistence type="predicted"/>
<name>A0A5B8LI82_9SPHN</name>
<dbReference type="RefSeq" id="WP_146571115.1">
    <property type="nucleotide sequence ID" value="NZ_CP042306.1"/>
</dbReference>
<gene>
    <name evidence="1" type="ORF">FPZ24_08640</name>
</gene>
<dbReference type="OrthoDB" id="7652114at2"/>
<dbReference type="AlphaFoldDB" id="A0A5B8LI82"/>